<feature type="region of interest" description="Disordered" evidence="1">
    <location>
        <begin position="1"/>
        <end position="86"/>
    </location>
</feature>
<name>A0A3B1CMT1_9ZZZZ</name>
<gene>
    <name evidence="3" type="ORF">MNBD_NITROSPINAE02-1253</name>
</gene>
<dbReference type="GO" id="GO:0032153">
    <property type="term" value="C:cell division site"/>
    <property type="evidence" value="ECO:0007669"/>
    <property type="project" value="TreeGrafter"/>
</dbReference>
<dbReference type="SUPFAM" id="SSF110997">
    <property type="entry name" value="Sporulation related repeat"/>
    <property type="match status" value="1"/>
</dbReference>
<accession>A0A3B1CMT1</accession>
<dbReference type="GO" id="GO:0042834">
    <property type="term" value="F:peptidoglycan binding"/>
    <property type="evidence" value="ECO:0007669"/>
    <property type="project" value="InterPro"/>
</dbReference>
<dbReference type="EMBL" id="UOGE01000052">
    <property type="protein sequence ID" value="VAX20205.1"/>
    <property type="molecule type" value="Genomic_DNA"/>
</dbReference>
<dbReference type="Gene3D" id="3.30.70.1070">
    <property type="entry name" value="Sporulation related repeat"/>
    <property type="match status" value="1"/>
</dbReference>
<dbReference type="AlphaFoldDB" id="A0A3B1CMT1"/>
<dbReference type="PANTHER" id="PTHR38687">
    <property type="entry name" value="CELL DIVISION PROTEIN DEDD-RELATED"/>
    <property type="match status" value="1"/>
</dbReference>
<proteinExistence type="predicted"/>
<evidence type="ECO:0000313" key="3">
    <source>
        <dbReference type="EMBL" id="VAX20205.1"/>
    </source>
</evidence>
<evidence type="ECO:0000256" key="1">
    <source>
        <dbReference type="SAM" id="MobiDB-lite"/>
    </source>
</evidence>
<feature type="compositionally biased region" description="Basic and acidic residues" evidence="1">
    <location>
        <begin position="20"/>
        <end position="30"/>
    </location>
</feature>
<dbReference type="PROSITE" id="PS51724">
    <property type="entry name" value="SPOR"/>
    <property type="match status" value="1"/>
</dbReference>
<organism evidence="3">
    <name type="scientific">hydrothermal vent metagenome</name>
    <dbReference type="NCBI Taxonomy" id="652676"/>
    <lineage>
        <taxon>unclassified sequences</taxon>
        <taxon>metagenomes</taxon>
        <taxon>ecological metagenomes</taxon>
    </lineage>
</organism>
<reference evidence="3" key="1">
    <citation type="submission" date="2018-06" db="EMBL/GenBank/DDBJ databases">
        <authorList>
            <person name="Zhirakovskaya E."/>
        </authorList>
    </citation>
    <scope>NUCLEOTIDE SEQUENCE</scope>
</reference>
<dbReference type="InterPro" id="IPR052521">
    <property type="entry name" value="Cell_div_SPOR-domain"/>
</dbReference>
<feature type="region of interest" description="Disordered" evidence="1">
    <location>
        <begin position="100"/>
        <end position="119"/>
    </location>
</feature>
<dbReference type="InterPro" id="IPR007730">
    <property type="entry name" value="SPOR-like_dom"/>
</dbReference>
<dbReference type="GO" id="GO:0030428">
    <property type="term" value="C:cell septum"/>
    <property type="evidence" value="ECO:0007669"/>
    <property type="project" value="TreeGrafter"/>
</dbReference>
<evidence type="ECO:0000259" key="2">
    <source>
        <dbReference type="PROSITE" id="PS51724"/>
    </source>
</evidence>
<sequence length="205" mass="23072">MTVQTAEPDVKEAEPPLTEKTAEPAVKEAEPPLTVQTAEPAVKEAEPPLTVQTAEPAVKEAEPPLTVQTAEPAKNVDKEQTKEPVKENVKDIKIARKTGEAVEPAEAREESGAIDKPRQRTEREEKLVWYAIQIGSHKNIQESIKLKKRLVKHGYNAYIRLFDEKGTSWYRVRIGGFKTKSTALRFAKRLEKKENLPTLLIPYEP</sequence>
<feature type="compositionally biased region" description="Basic and acidic residues" evidence="1">
    <location>
        <begin position="74"/>
        <end position="86"/>
    </location>
</feature>
<dbReference type="Pfam" id="PF05036">
    <property type="entry name" value="SPOR"/>
    <property type="match status" value="1"/>
</dbReference>
<dbReference type="GO" id="GO:0032506">
    <property type="term" value="P:cytokinetic process"/>
    <property type="evidence" value="ECO:0007669"/>
    <property type="project" value="TreeGrafter"/>
</dbReference>
<dbReference type="PANTHER" id="PTHR38687:SF1">
    <property type="entry name" value="CELL DIVISION PROTEIN DEDD"/>
    <property type="match status" value="1"/>
</dbReference>
<feature type="domain" description="SPOR" evidence="2">
    <location>
        <begin position="124"/>
        <end position="203"/>
    </location>
</feature>
<protein>
    <recommendedName>
        <fullName evidence="2">SPOR domain-containing protein</fullName>
    </recommendedName>
</protein>
<dbReference type="InterPro" id="IPR036680">
    <property type="entry name" value="SPOR-like_sf"/>
</dbReference>